<evidence type="ECO:0000313" key="2">
    <source>
        <dbReference type="EMBL" id="KAG5193290.1"/>
    </source>
</evidence>
<evidence type="ECO:0000313" key="3">
    <source>
        <dbReference type="Proteomes" id="UP000664991"/>
    </source>
</evidence>
<proteinExistence type="predicted"/>
<feature type="compositionally biased region" description="Polar residues" evidence="1">
    <location>
        <begin position="107"/>
        <end position="120"/>
    </location>
</feature>
<feature type="compositionally biased region" description="Polar residues" evidence="1">
    <location>
        <begin position="1"/>
        <end position="11"/>
    </location>
</feature>
<dbReference type="EMBL" id="JAEMGP010000027">
    <property type="protein sequence ID" value="KAG5193290.1"/>
    <property type="molecule type" value="Genomic_DNA"/>
</dbReference>
<dbReference type="AlphaFoldDB" id="A0A835ZGJ5"/>
<gene>
    <name evidence="2" type="ORF">JEQ12_019651</name>
</gene>
<sequence>MTKATGKQQGSRAVMKRLAPVTRDNRMKTSSQLRSKKNVKVARVPVRVNNHLQAKLTKKTSQKPPTTRKLKKLRGPKLCSRLLQGEGRAESERTRRGPRECVDPCHSSRNSGQPVTSEHG</sequence>
<feature type="compositionally biased region" description="Basic and acidic residues" evidence="1">
    <location>
        <begin position="87"/>
        <end position="103"/>
    </location>
</feature>
<name>A0A835ZGJ5_SHEEP</name>
<comment type="caution">
    <text evidence="2">The sequence shown here is derived from an EMBL/GenBank/DDBJ whole genome shotgun (WGS) entry which is preliminary data.</text>
</comment>
<protein>
    <submittedName>
        <fullName evidence="2">Uncharacterized protein</fullName>
    </submittedName>
</protein>
<reference evidence="2 3" key="1">
    <citation type="submission" date="2020-12" db="EMBL/GenBank/DDBJ databases">
        <title>De novo assembly of Tibetan sheep genome.</title>
        <authorList>
            <person name="Li X."/>
        </authorList>
    </citation>
    <scope>NUCLEOTIDE SEQUENCE [LARGE SCALE GENOMIC DNA]</scope>
    <source>
        <tissue evidence="2">Heart</tissue>
    </source>
</reference>
<organism evidence="2 3">
    <name type="scientific">Ovis aries</name>
    <name type="common">Sheep</name>
    <dbReference type="NCBI Taxonomy" id="9940"/>
    <lineage>
        <taxon>Eukaryota</taxon>
        <taxon>Metazoa</taxon>
        <taxon>Chordata</taxon>
        <taxon>Craniata</taxon>
        <taxon>Vertebrata</taxon>
        <taxon>Euteleostomi</taxon>
        <taxon>Mammalia</taxon>
        <taxon>Eutheria</taxon>
        <taxon>Laurasiatheria</taxon>
        <taxon>Artiodactyla</taxon>
        <taxon>Ruminantia</taxon>
        <taxon>Pecora</taxon>
        <taxon>Bovidae</taxon>
        <taxon>Caprinae</taxon>
        <taxon>Ovis</taxon>
    </lineage>
</organism>
<feature type="compositionally biased region" description="Basic residues" evidence="1">
    <location>
        <begin position="56"/>
        <end position="75"/>
    </location>
</feature>
<dbReference type="Proteomes" id="UP000664991">
    <property type="component" value="Unassembled WGS sequence"/>
</dbReference>
<accession>A0A835ZGJ5</accession>
<feature type="region of interest" description="Disordered" evidence="1">
    <location>
        <begin position="1"/>
        <end position="120"/>
    </location>
</feature>
<evidence type="ECO:0000256" key="1">
    <source>
        <dbReference type="SAM" id="MobiDB-lite"/>
    </source>
</evidence>